<keyword evidence="2" id="KW-1185">Reference proteome</keyword>
<name>A0A164ETY0_9CRUS</name>
<evidence type="ECO:0000313" key="2">
    <source>
        <dbReference type="Proteomes" id="UP000076858"/>
    </source>
</evidence>
<dbReference type="Proteomes" id="UP000076858">
    <property type="component" value="Unassembled WGS sequence"/>
</dbReference>
<evidence type="ECO:0000313" key="1">
    <source>
        <dbReference type="EMBL" id="KZR97128.1"/>
    </source>
</evidence>
<accession>A0A164ETY0</accession>
<dbReference type="EMBL" id="LRGB01022525">
    <property type="protein sequence ID" value="KZR97128.1"/>
    <property type="molecule type" value="Genomic_DNA"/>
</dbReference>
<comment type="caution">
    <text evidence="1">The sequence shown here is derived from an EMBL/GenBank/DDBJ whole genome shotgun (WGS) entry which is preliminary data.</text>
</comment>
<dbReference type="AlphaFoldDB" id="A0A164ETY0"/>
<gene>
    <name evidence="1" type="ORF">APZ42_008170</name>
</gene>
<organism evidence="1 2">
    <name type="scientific">Daphnia magna</name>
    <dbReference type="NCBI Taxonomy" id="35525"/>
    <lineage>
        <taxon>Eukaryota</taxon>
        <taxon>Metazoa</taxon>
        <taxon>Ecdysozoa</taxon>
        <taxon>Arthropoda</taxon>
        <taxon>Crustacea</taxon>
        <taxon>Branchiopoda</taxon>
        <taxon>Diplostraca</taxon>
        <taxon>Cladocera</taxon>
        <taxon>Anomopoda</taxon>
        <taxon>Daphniidae</taxon>
        <taxon>Daphnia</taxon>
    </lineage>
</organism>
<feature type="non-terminal residue" evidence="1">
    <location>
        <position position="1"/>
    </location>
</feature>
<proteinExistence type="predicted"/>
<sequence>GHEKDLEHQSHHFLRSHKENQQAVDGVNCLFQTVVKNRIDPYGCKILLLEENIKQCSGSDPESVSNEVDDDSLANTIFQALA</sequence>
<protein>
    <submittedName>
        <fullName evidence="1">Uncharacterized protein</fullName>
    </submittedName>
</protein>
<reference evidence="1 2" key="1">
    <citation type="submission" date="2016-03" db="EMBL/GenBank/DDBJ databases">
        <title>EvidentialGene: Evidence-directed Construction of Genes on Genomes.</title>
        <authorList>
            <person name="Gilbert D.G."/>
            <person name="Choi J.-H."/>
            <person name="Mockaitis K."/>
            <person name="Colbourne J."/>
            <person name="Pfrender M."/>
        </authorList>
    </citation>
    <scope>NUCLEOTIDE SEQUENCE [LARGE SCALE GENOMIC DNA]</scope>
    <source>
        <strain evidence="1 2">Xinb3</strain>
        <tissue evidence="1">Complete organism</tissue>
    </source>
</reference>